<reference evidence="5" key="1">
    <citation type="submission" date="2018-06" db="EMBL/GenBank/DDBJ databases">
        <title>Description of Blautia argi sp. nov., a new anaerobic isolated from dog feces.</title>
        <authorList>
            <person name="Chang Y.-H."/>
            <person name="Paek J."/>
            <person name="Shin Y."/>
        </authorList>
    </citation>
    <scope>NUCLEOTIDE SEQUENCE [LARGE SCALE GENOMIC DNA]</scope>
    <source>
        <strain evidence="5">KCTC 15426</strain>
    </source>
</reference>
<name>A0A2Z4U9P8_9FIRM</name>
<dbReference type="Gene3D" id="1.10.357.10">
    <property type="entry name" value="Tetracycline Repressor, domain 2"/>
    <property type="match status" value="1"/>
</dbReference>
<dbReference type="InterPro" id="IPR009057">
    <property type="entry name" value="Homeodomain-like_sf"/>
</dbReference>
<sequence length="189" mass="22724">MKYNTNKKMTRGAKRTLNDFMCTMFTMLSEKNFEEITVGELCKCANYPRATFYNYFDDKFDLLNYCWIGLTQEIHLEEYHHMVHEEALYIFFDRIYDYSKKNEKKIRGILTHNSEIGYMFSSFQTFMNGKMRELFHSCTMSEKMLIPKEILANHYSNTLLLIWQWCILKNQDCTKEQACAYLRYLVGNL</sequence>
<gene>
    <name evidence="4" type="ORF">DQQ01_05735</name>
</gene>
<dbReference type="PROSITE" id="PS50977">
    <property type="entry name" value="HTH_TETR_2"/>
    <property type="match status" value="1"/>
</dbReference>
<dbReference type="GO" id="GO:0003677">
    <property type="term" value="F:DNA binding"/>
    <property type="evidence" value="ECO:0007669"/>
    <property type="project" value="UniProtKB-UniRule"/>
</dbReference>
<dbReference type="InterPro" id="IPR001647">
    <property type="entry name" value="HTH_TetR"/>
</dbReference>
<evidence type="ECO:0000259" key="3">
    <source>
        <dbReference type="PROSITE" id="PS50977"/>
    </source>
</evidence>
<dbReference type="PANTHER" id="PTHR43479:SF7">
    <property type="entry name" value="TETR-FAMILY TRANSCRIPTIONAL REGULATOR"/>
    <property type="match status" value="1"/>
</dbReference>
<dbReference type="OrthoDB" id="9810250at2"/>
<accession>A0A2Z4U9P8</accession>
<dbReference type="KEGG" id="blau:DQQ01_05735"/>
<feature type="DNA-binding region" description="H-T-H motif" evidence="2">
    <location>
        <begin position="37"/>
        <end position="56"/>
    </location>
</feature>
<dbReference type="SUPFAM" id="SSF46689">
    <property type="entry name" value="Homeodomain-like"/>
    <property type="match status" value="1"/>
</dbReference>
<proteinExistence type="predicted"/>
<organism evidence="4 5">
    <name type="scientific">Blautia argi</name>
    <dbReference type="NCBI Taxonomy" id="1912897"/>
    <lineage>
        <taxon>Bacteria</taxon>
        <taxon>Bacillati</taxon>
        <taxon>Bacillota</taxon>
        <taxon>Clostridia</taxon>
        <taxon>Lachnospirales</taxon>
        <taxon>Lachnospiraceae</taxon>
        <taxon>Blautia</taxon>
    </lineage>
</organism>
<dbReference type="AlphaFoldDB" id="A0A2Z4U9P8"/>
<dbReference type="Proteomes" id="UP000250003">
    <property type="component" value="Chromosome"/>
</dbReference>
<evidence type="ECO:0000313" key="4">
    <source>
        <dbReference type="EMBL" id="AWY97730.1"/>
    </source>
</evidence>
<dbReference type="RefSeq" id="WP_111919147.1">
    <property type="nucleotide sequence ID" value="NZ_CP030280.1"/>
</dbReference>
<keyword evidence="1 2" id="KW-0238">DNA-binding</keyword>
<evidence type="ECO:0000256" key="1">
    <source>
        <dbReference type="ARBA" id="ARBA00023125"/>
    </source>
</evidence>
<evidence type="ECO:0000313" key="5">
    <source>
        <dbReference type="Proteomes" id="UP000250003"/>
    </source>
</evidence>
<feature type="domain" description="HTH tetR-type" evidence="3">
    <location>
        <begin position="14"/>
        <end position="74"/>
    </location>
</feature>
<dbReference type="InterPro" id="IPR050624">
    <property type="entry name" value="HTH-type_Tx_Regulator"/>
</dbReference>
<keyword evidence="5" id="KW-1185">Reference proteome</keyword>
<protein>
    <submittedName>
        <fullName evidence="4">TetR/AcrR family transcriptional regulator</fullName>
    </submittedName>
</protein>
<evidence type="ECO:0000256" key="2">
    <source>
        <dbReference type="PROSITE-ProRule" id="PRU00335"/>
    </source>
</evidence>
<dbReference type="EMBL" id="CP030280">
    <property type="protein sequence ID" value="AWY97730.1"/>
    <property type="molecule type" value="Genomic_DNA"/>
</dbReference>
<dbReference type="Pfam" id="PF00440">
    <property type="entry name" value="TetR_N"/>
    <property type="match status" value="1"/>
</dbReference>
<dbReference type="PANTHER" id="PTHR43479">
    <property type="entry name" value="ACREF/ENVCD OPERON REPRESSOR-RELATED"/>
    <property type="match status" value="1"/>
</dbReference>